<dbReference type="STRING" id="1849047.A0A3D8S0G1"/>
<dbReference type="Gene3D" id="3.50.50.100">
    <property type="match status" value="1"/>
</dbReference>
<sequence length="375" mass="40145">MSKTIVILGASYAGLLVAHKLLKHTLPVVKDFKVVLVSPSTHIYGNLASVRAIIPGQFSDEKLWMEIAPGFKNYPSGAYSFILGKASAVDPSSKSVTITQNDGQEVQQNYDILVVATGSRVADGMPWKNEGSYEHGKETLHGMQKRVQSAKSIVIGGAGPTGVETAGELGFEYGKVKDITLITSGDHVLVGGLPAAHAASVEKQLEKMGVKIIKSTRVTSSSTTSDGHTDLGLSNGTTLTTDVYLPTVGVIPNTEFMPSNLLNDKGELIMDNYLRVKNTDSIWAAGDVIDLQRSQVMLTEAQGKALAKNLDLYLKGKDLVWYKTDGPPTLAVTMGRSKATGISGSMKIPGLVLWWFKGRKMGTDMLPKYVTGAGM</sequence>
<accession>A0A3D8S0G1</accession>
<keyword evidence="4" id="KW-0560">Oxidoreductase</keyword>
<dbReference type="PANTHER" id="PTHR43735:SF3">
    <property type="entry name" value="FERROPTOSIS SUPPRESSOR PROTEIN 1"/>
    <property type="match status" value="1"/>
</dbReference>
<dbReference type="InterPro" id="IPR023753">
    <property type="entry name" value="FAD/NAD-binding_dom"/>
</dbReference>
<dbReference type="GO" id="GO:0050660">
    <property type="term" value="F:flavin adenine dinucleotide binding"/>
    <property type="evidence" value="ECO:0007669"/>
    <property type="project" value="TreeGrafter"/>
</dbReference>
<proteinExistence type="inferred from homology"/>
<evidence type="ECO:0000313" key="6">
    <source>
        <dbReference type="EMBL" id="RDW79561.1"/>
    </source>
</evidence>
<keyword evidence="3" id="KW-0274">FAD</keyword>
<dbReference type="GO" id="GO:0005737">
    <property type="term" value="C:cytoplasm"/>
    <property type="evidence" value="ECO:0007669"/>
    <property type="project" value="TreeGrafter"/>
</dbReference>
<organism evidence="6 7">
    <name type="scientific">Coleophoma cylindrospora</name>
    <dbReference type="NCBI Taxonomy" id="1849047"/>
    <lineage>
        <taxon>Eukaryota</taxon>
        <taxon>Fungi</taxon>
        <taxon>Dikarya</taxon>
        <taxon>Ascomycota</taxon>
        <taxon>Pezizomycotina</taxon>
        <taxon>Leotiomycetes</taxon>
        <taxon>Helotiales</taxon>
        <taxon>Dermateaceae</taxon>
        <taxon>Coleophoma</taxon>
    </lineage>
</organism>
<gene>
    <name evidence="6" type="ORF">BP6252_04199</name>
</gene>
<dbReference type="InterPro" id="IPR036188">
    <property type="entry name" value="FAD/NAD-bd_sf"/>
</dbReference>
<evidence type="ECO:0000256" key="4">
    <source>
        <dbReference type="ARBA" id="ARBA00023002"/>
    </source>
</evidence>
<evidence type="ECO:0000313" key="7">
    <source>
        <dbReference type="Proteomes" id="UP000256645"/>
    </source>
</evidence>
<evidence type="ECO:0000256" key="2">
    <source>
        <dbReference type="ARBA" id="ARBA00022630"/>
    </source>
</evidence>
<dbReference type="Pfam" id="PF07992">
    <property type="entry name" value="Pyr_redox_2"/>
    <property type="match status" value="1"/>
</dbReference>
<keyword evidence="2" id="KW-0285">Flavoprotein</keyword>
<dbReference type="PRINTS" id="PR00368">
    <property type="entry name" value="FADPNR"/>
</dbReference>
<dbReference type="OrthoDB" id="202203at2759"/>
<protein>
    <recommendedName>
        <fullName evidence="5">FAD/NAD(P)-binding domain-containing protein</fullName>
    </recommendedName>
</protein>
<comment type="similarity">
    <text evidence="1">Belongs to the FAD-dependent oxidoreductase family.</text>
</comment>
<dbReference type="SUPFAM" id="SSF51905">
    <property type="entry name" value="FAD/NAD(P)-binding domain"/>
    <property type="match status" value="1"/>
</dbReference>
<dbReference type="PANTHER" id="PTHR43735">
    <property type="entry name" value="APOPTOSIS-INDUCING FACTOR 1"/>
    <property type="match status" value="1"/>
</dbReference>
<comment type="caution">
    <text evidence="6">The sequence shown here is derived from an EMBL/GenBank/DDBJ whole genome shotgun (WGS) entry which is preliminary data.</text>
</comment>
<evidence type="ECO:0000256" key="1">
    <source>
        <dbReference type="ARBA" id="ARBA00006442"/>
    </source>
</evidence>
<dbReference type="GO" id="GO:0004174">
    <property type="term" value="F:electron-transferring-flavoprotein dehydrogenase activity"/>
    <property type="evidence" value="ECO:0007669"/>
    <property type="project" value="TreeGrafter"/>
</dbReference>
<reference evidence="6 7" key="1">
    <citation type="journal article" date="2018" name="IMA Fungus">
        <title>IMA Genome-F 9: Draft genome sequence of Annulohypoxylon stygium, Aspergillus mulundensis, Berkeleyomyces basicola (syn. Thielaviopsis basicola), Ceratocystis smalleyi, two Cercospora beticola strains, Coleophoma cylindrospora, Fusarium fracticaudum, Phialophora cf. hyalina, and Morchella septimelata.</title>
        <authorList>
            <person name="Wingfield B.D."/>
            <person name="Bills G.F."/>
            <person name="Dong Y."/>
            <person name="Huang W."/>
            <person name="Nel W.J."/>
            <person name="Swalarsk-Parry B.S."/>
            <person name="Vaghefi N."/>
            <person name="Wilken P.M."/>
            <person name="An Z."/>
            <person name="de Beer Z.W."/>
            <person name="De Vos L."/>
            <person name="Chen L."/>
            <person name="Duong T.A."/>
            <person name="Gao Y."/>
            <person name="Hammerbacher A."/>
            <person name="Kikkert J.R."/>
            <person name="Li Y."/>
            <person name="Li H."/>
            <person name="Li K."/>
            <person name="Li Q."/>
            <person name="Liu X."/>
            <person name="Ma X."/>
            <person name="Naidoo K."/>
            <person name="Pethybridge S.J."/>
            <person name="Sun J."/>
            <person name="Steenkamp E.T."/>
            <person name="van der Nest M.A."/>
            <person name="van Wyk S."/>
            <person name="Wingfield M.J."/>
            <person name="Xiong C."/>
            <person name="Yue Q."/>
            <person name="Zhang X."/>
        </authorList>
    </citation>
    <scope>NUCLEOTIDE SEQUENCE [LARGE SCALE GENOMIC DNA]</scope>
    <source>
        <strain evidence="6 7">BP6252</strain>
    </source>
</reference>
<dbReference type="Proteomes" id="UP000256645">
    <property type="component" value="Unassembled WGS sequence"/>
</dbReference>
<name>A0A3D8S0G1_9HELO</name>
<evidence type="ECO:0000256" key="3">
    <source>
        <dbReference type="ARBA" id="ARBA00022827"/>
    </source>
</evidence>
<keyword evidence="7" id="KW-1185">Reference proteome</keyword>
<dbReference type="AlphaFoldDB" id="A0A3D8S0G1"/>
<dbReference type="EMBL" id="PDLM01000004">
    <property type="protein sequence ID" value="RDW79561.1"/>
    <property type="molecule type" value="Genomic_DNA"/>
</dbReference>
<feature type="domain" description="FAD/NAD(P)-binding" evidence="5">
    <location>
        <begin position="4"/>
        <end position="297"/>
    </location>
</feature>
<evidence type="ECO:0000259" key="5">
    <source>
        <dbReference type="Pfam" id="PF07992"/>
    </source>
</evidence>
<dbReference type="PRINTS" id="PR00469">
    <property type="entry name" value="PNDRDTASEII"/>
</dbReference>